<proteinExistence type="inferred from homology"/>
<name>A0A9D4CIA9_DREPO</name>
<dbReference type="FunFam" id="3.30.160.60:FF:000123">
    <property type="entry name" value="transcriptional repressor CTCF isoform X1"/>
    <property type="match status" value="1"/>
</dbReference>
<feature type="domain" description="C2H2-type" evidence="16">
    <location>
        <begin position="610"/>
        <end position="637"/>
    </location>
</feature>
<dbReference type="PANTHER" id="PTHR24404:SF111">
    <property type="entry name" value="GASTRULA ZINC FINGER PROTEIN XLCGF49.1-LIKE-RELATED"/>
    <property type="match status" value="1"/>
</dbReference>
<feature type="domain" description="C2H2-type" evidence="16">
    <location>
        <begin position="890"/>
        <end position="917"/>
    </location>
</feature>
<dbReference type="InterPro" id="IPR046341">
    <property type="entry name" value="SET_dom_sf"/>
</dbReference>
<evidence type="ECO:0000256" key="9">
    <source>
        <dbReference type="ARBA" id="ARBA00022833"/>
    </source>
</evidence>
<feature type="domain" description="C2H2-type" evidence="16">
    <location>
        <begin position="750"/>
        <end position="777"/>
    </location>
</feature>
<feature type="domain" description="C2H2-type" evidence="16">
    <location>
        <begin position="694"/>
        <end position="721"/>
    </location>
</feature>
<organism evidence="18 19">
    <name type="scientific">Dreissena polymorpha</name>
    <name type="common">Zebra mussel</name>
    <name type="synonym">Mytilus polymorpha</name>
    <dbReference type="NCBI Taxonomy" id="45954"/>
    <lineage>
        <taxon>Eukaryota</taxon>
        <taxon>Metazoa</taxon>
        <taxon>Spiralia</taxon>
        <taxon>Lophotrochozoa</taxon>
        <taxon>Mollusca</taxon>
        <taxon>Bivalvia</taxon>
        <taxon>Autobranchia</taxon>
        <taxon>Heteroconchia</taxon>
        <taxon>Euheterodonta</taxon>
        <taxon>Imparidentia</taxon>
        <taxon>Neoheterodontei</taxon>
        <taxon>Myida</taxon>
        <taxon>Dreissenoidea</taxon>
        <taxon>Dreissenidae</taxon>
        <taxon>Dreissena</taxon>
    </lineage>
</organism>
<protein>
    <submittedName>
        <fullName evidence="18">Uncharacterized protein</fullName>
    </submittedName>
</protein>
<dbReference type="PROSITE" id="PS00028">
    <property type="entry name" value="ZINC_FINGER_C2H2_1"/>
    <property type="match status" value="12"/>
</dbReference>
<feature type="domain" description="C2H2-type" evidence="16">
    <location>
        <begin position="666"/>
        <end position="693"/>
    </location>
</feature>
<keyword evidence="12" id="KW-0804">Transcription</keyword>
<comment type="subcellular location">
    <subcellularLocation>
        <location evidence="1">Nucleus</location>
    </subcellularLocation>
</comment>
<dbReference type="GO" id="GO:0006357">
    <property type="term" value="P:regulation of transcription by RNA polymerase II"/>
    <property type="evidence" value="ECO:0007669"/>
    <property type="project" value="TreeGrafter"/>
</dbReference>
<dbReference type="FunFam" id="3.30.160.60:FF:000670">
    <property type="entry name" value="zinc finger protein 22"/>
    <property type="match status" value="1"/>
</dbReference>
<dbReference type="InterPro" id="IPR001214">
    <property type="entry name" value="SET_dom"/>
</dbReference>
<feature type="domain" description="C2H2-type" evidence="16">
    <location>
        <begin position="638"/>
        <end position="665"/>
    </location>
</feature>
<dbReference type="Gene3D" id="2.170.270.10">
    <property type="entry name" value="SET domain"/>
    <property type="match status" value="1"/>
</dbReference>
<dbReference type="Gene3D" id="3.30.160.60">
    <property type="entry name" value="Classic Zinc Finger"/>
    <property type="match status" value="13"/>
</dbReference>
<dbReference type="CDD" id="cd19193">
    <property type="entry name" value="PR-SET_PRDM7_9"/>
    <property type="match status" value="1"/>
</dbReference>
<keyword evidence="9" id="KW-0862">Zinc</keyword>
<evidence type="ECO:0000259" key="16">
    <source>
        <dbReference type="PROSITE" id="PS50157"/>
    </source>
</evidence>
<evidence type="ECO:0000313" key="19">
    <source>
        <dbReference type="Proteomes" id="UP000828390"/>
    </source>
</evidence>
<dbReference type="Pfam" id="PF00096">
    <property type="entry name" value="zf-C2H2"/>
    <property type="match status" value="8"/>
</dbReference>
<keyword evidence="6" id="KW-0479">Metal-binding</keyword>
<dbReference type="InterPro" id="IPR013087">
    <property type="entry name" value="Znf_C2H2_type"/>
</dbReference>
<dbReference type="InterPro" id="IPR044417">
    <property type="entry name" value="PRDM7_9_PR-SET"/>
</dbReference>
<reference evidence="18" key="2">
    <citation type="submission" date="2020-11" db="EMBL/GenBank/DDBJ databases">
        <authorList>
            <person name="McCartney M.A."/>
            <person name="Auch B."/>
            <person name="Kono T."/>
            <person name="Mallez S."/>
            <person name="Becker A."/>
            <person name="Gohl D.M."/>
            <person name="Silverstein K.A.T."/>
            <person name="Koren S."/>
            <person name="Bechman K.B."/>
            <person name="Herman A."/>
            <person name="Abrahante J.E."/>
            <person name="Garbe J."/>
        </authorList>
    </citation>
    <scope>NUCLEOTIDE SEQUENCE</scope>
    <source>
        <strain evidence="18">Duluth1</strain>
        <tissue evidence="18">Whole animal</tissue>
    </source>
</reference>
<keyword evidence="10" id="KW-0805">Transcription regulation</keyword>
<dbReference type="FunFam" id="3.30.160.60:FF:000065">
    <property type="entry name" value="B-cell CLL/lymphoma 6, member B"/>
    <property type="match status" value="1"/>
</dbReference>
<dbReference type="GO" id="GO:0042054">
    <property type="term" value="F:histone methyltransferase activity"/>
    <property type="evidence" value="ECO:0007669"/>
    <property type="project" value="InterPro"/>
</dbReference>
<dbReference type="InterPro" id="IPR056438">
    <property type="entry name" value="Znf-C2H2_CTCF"/>
</dbReference>
<dbReference type="OrthoDB" id="9439254at2759"/>
<evidence type="ECO:0000256" key="11">
    <source>
        <dbReference type="ARBA" id="ARBA00023125"/>
    </source>
</evidence>
<evidence type="ECO:0000256" key="2">
    <source>
        <dbReference type="ARBA" id="ARBA00006991"/>
    </source>
</evidence>
<evidence type="ECO:0000256" key="14">
    <source>
        <dbReference type="PROSITE-ProRule" id="PRU00042"/>
    </source>
</evidence>
<dbReference type="GO" id="GO:0042802">
    <property type="term" value="F:identical protein binding"/>
    <property type="evidence" value="ECO:0007669"/>
    <property type="project" value="UniProtKB-ARBA"/>
</dbReference>
<dbReference type="InterPro" id="IPR036236">
    <property type="entry name" value="Znf_C2H2_sf"/>
</dbReference>
<dbReference type="GO" id="GO:0032259">
    <property type="term" value="P:methylation"/>
    <property type="evidence" value="ECO:0007669"/>
    <property type="project" value="UniProtKB-KW"/>
</dbReference>
<keyword evidence="4" id="KW-0808">Transferase</keyword>
<dbReference type="Pfam" id="PF23611">
    <property type="entry name" value="zf-C2H2_16"/>
    <property type="match status" value="3"/>
</dbReference>
<evidence type="ECO:0000256" key="5">
    <source>
        <dbReference type="ARBA" id="ARBA00022691"/>
    </source>
</evidence>
<evidence type="ECO:0000256" key="4">
    <source>
        <dbReference type="ARBA" id="ARBA00022679"/>
    </source>
</evidence>
<comment type="similarity">
    <text evidence="2">Belongs to the krueppel C2H2-type zinc-finger protein family.</text>
</comment>
<keyword evidence="3" id="KW-0489">Methyltransferase</keyword>
<evidence type="ECO:0000256" key="8">
    <source>
        <dbReference type="ARBA" id="ARBA00022771"/>
    </source>
</evidence>
<evidence type="ECO:0000256" key="7">
    <source>
        <dbReference type="ARBA" id="ARBA00022737"/>
    </source>
</evidence>
<keyword evidence="13" id="KW-0539">Nucleus</keyword>
<sequence length="920" mass="105270">MERESGIIKDFDSTTQTSANTMSARVSVVTLNSDRKLGDFNCVCVKIETDEWYNATADLYSVCAKSEQVLCDQKQPDCNKQDGFNLVHEQRGCLQMDQDYTKQDGFTSECEKSEQTEYEIMQQDVTNSVCVNRNTIAHSNAYTAQDELHSVCGKTKLSLNPITDQSYITKNDLSYVCVIAKQYINTGVDHGNTTANDPDALCNHTNSKTPENQTKLANLNSVFLPSEEIELSNVDQYCARATVDGETMKMDHCSDLNVQRHSNSEKDDSDDDFVEIFLERDKRKSESSNSTLAAPKRFRGEDSSSGIVQPRCPSARENAEIAVTTTVPLSLKPAKMKLNATSDRVKKVNTVKRKKKAKTPEKDKNDYSLQERNLASCMNLQPRDNDHFLYCGECKKEFEGDCPVHGPYNYIQDKEVQDGDSFKADHTLPDCLVIKTSKIAGAGLGVFSKEGLESRVMFGPYGGDIVADNQKSGYCWQVKIYKEGNASHIVDAQNKATSNWMIYVNCAMTEADQNIVAFQYKGGIYYCTMKPVSPGEELLVWYGDEFARELGVMRDKNVCIDSSKNSGHLKIHMRKHTEERPYTCEVCGYECKQKGNLKRHMRIHTGETPYTCEVCDYECNEKGNLKRHMRKHTEERPYKCEVCGYECKHKGNLKRHMRIHTGETPYTCGVCDYECKEKGNLKRHMMIHTGEKWYKCEVCGFPCKRRGHLRTHIRIHTGERQYKCELCGYECNRSGNLKIHMKMHTGERPYTCKICDYACKERGSLNRHMRIHTGERPYKCEECDYACKYSNQLKEHIRIHTGERPYKCEVCGYEFKRSGSLKKHMMIHTGERQYKCEVCGYECKLSEILKIHMRIHTGEKPYKCGECGYECSQSGTLQRHMKIHTGERPYRCKMCDFACKQSSLLKTHMTIHAGLRPDKC</sequence>
<keyword evidence="5" id="KW-0949">S-adenosyl-L-methionine</keyword>
<evidence type="ECO:0000256" key="10">
    <source>
        <dbReference type="ARBA" id="ARBA00023015"/>
    </source>
</evidence>
<dbReference type="FunFam" id="3.30.160.60:FF:002104">
    <property type="entry name" value="Si:ch211-266d19.4"/>
    <property type="match status" value="1"/>
</dbReference>
<evidence type="ECO:0000256" key="13">
    <source>
        <dbReference type="ARBA" id="ARBA00023242"/>
    </source>
</evidence>
<feature type="domain" description="C2H2-type" evidence="16">
    <location>
        <begin position="834"/>
        <end position="861"/>
    </location>
</feature>
<evidence type="ECO:0000256" key="1">
    <source>
        <dbReference type="ARBA" id="ARBA00004123"/>
    </source>
</evidence>
<keyword evidence="11" id="KW-0238">DNA-binding</keyword>
<feature type="region of interest" description="Disordered" evidence="15">
    <location>
        <begin position="284"/>
        <end position="311"/>
    </location>
</feature>
<feature type="domain" description="C2H2-type" evidence="16">
    <location>
        <begin position="806"/>
        <end position="833"/>
    </location>
</feature>
<dbReference type="SUPFAM" id="SSF82199">
    <property type="entry name" value="SET domain"/>
    <property type="match status" value="1"/>
</dbReference>
<dbReference type="GO" id="GO:0000978">
    <property type="term" value="F:RNA polymerase II cis-regulatory region sequence-specific DNA binding"/>
    <property type="evidence" value="ECO:0007669"/>
    <property type="project" value="TreeGrafter"/>
</dbReference>
<dbReference type="FunFam" id="3.30.160.60:FF:001370">
    <property type="entry name" value="Zinc finger protein"/>
    <property type="match status" value="3"/>
</dbReference>
<dbReference type="GO" id="GO:0008270">
    <property type="term" value="F:zinc ion binding"/>
    <property type="evidence" value="ECO:0007669"/>
    <property type="project" value="UniProtKB-KW"/>
</dbReference>
<feature type="domain" description="SET" evidence="17">
    <location>
        <begin position="430"/>
        <end position="543"/>
    </location>
</feature>
<dbReference type="Proteomes" id="UP000828390">
    <property type="component" value="Unassembled WGS sequence"/>
</dbReference>
<comment type="caution">
    <text evidence="18">The sequence shown here is derived from an EMBL/GenBank/DDBJ whole genome shotgun (WGS) entry which is preliminary data.</text>
</comment>
<dbReference type="FunFam" id="3.30.160.60:FF:002069">
    <property type="entry name" value="Uncharacterized protein"/>
    <property type="match status" value="1"/>
</dbReference>
<keyword evidence="7" id="KW-0677">Repeat</keyword>
<dbReference type="AlphaFoldDB" id="A0A9D4CIA9"/>
<keyword evidence="8 14" id="KW-0863">Zinc-finger</keyword>
<dbReference type="GO" id="GO:0005634">
    <property type="term" value="C:nucleus"/>
    <property type="evidence" value="ECO:0007669"/>
    <property type="project" value="UniProtKB-SubCell"/>
</dbReference>
<dbReference type="PROSITE" id="PS50157">
    <property type="entry name" value="ZINC_FINGER_C2H2_2"/>
    <property type="match status" value="12"/>
</dbReference>
<keyword evidence="19" id="KW-1185">Reference proteome</keyword>
<dbReference type="GO" id="GO:0003700">
    <property type="term" value="F:DNA-binding transcription factor activity"/>
    <property type="evidence" value="ECO:0007669"/>
    <property type="project" value="TreeGrafter"/>
</dbReference>
<evidence type="ECO:0000313" key="18">
    <source>
        <dbReference type="EMBL" id="KAH3724835.1"/>
    </source>
</evidence>
<accession>A0A9D4CIA9</accession>
<dbReference type="PANTHER" id="PTHR24404">
    <property type="entry name" value="ZINC FINGER PROTEIN"/>
    <property type="match status" value="1"/>
</dbReference>
<dbReference type="FunFam" id="3.30.160.60:FF:000446">
    <property type="entry name" value="Zinc finger protein"/>
    <property type="match status" value="2"/>
</dbReference>
<dbReference type="Pfam" id="PF21549">
    <property type="entry name" value="PRDM2_PR"/>
    <property type="match status" value="1"/>
</dbReference>
<gene>
    <name evidence="18" type="ORF">DPMN_050662</name>
</gene>
<reference evidence="18" key="1">
    <citation type="journal article" date="2019" name="bioRxiv">
        <title>The Genome of the Zebra Mussel, Dreissena polymorpha: A Resource for Invasive Species Research.</title>
        <authorList>
            <person name="McCartney M.A."/>
            <person name="Auch B."/>
            <person name="Kono T."/>
            <person name="Mallez S."/>
            <person name="Zhang Y."/>
            <person name="Obille A."/>
            <person name="Becker A."/>
            <person name="Abrahante J.E."/>
            <person name="Garbe J."/>
            <person name="Badalamenti J.P."/>
            <person name="Herman A."/>
            <person name="Mangelson H."/>
            <person name="Liachko I."/>
            <person name="Sullivan S."/>
            <person name="Sone E.D."/>
            <person name="Koren S."/>
            <person name="Silverstein K.A.T."/>
            <person name="Beckman K.B."/>
            <person name="Gohl D.M."/>
        </authorList>
    </citation>
    <scope>NUCLEOTIDE SEQUENCE</scope>
    <source>
        <strain evidence="18">Duluth1</strain>
        <tissue evidence="18">Whole animal</tissue>
    </source>
</reference>
<dbReference type="SMART" id="SM00317">
    <property type="entry name" value="SET"/>
    <property type="match status" value="1"/>
</dbReference>
<feature type="domain" description="C2H2-type" evidence="16">
    <location>
        <begin position="862"/>
        <end position="889"/>
    </location>
</feature>
<feature type="domain" description="C2H2-type" evidence="16">
    <location>
        <begin position="722"/>
        <end position="749"/>
    </location>
</feature>
<feature type="domain" description="C2H2-type" evidence="16">
    <location>
        <begin position="582"/>
        <end position="609"/>
    </location>
</feature>
<evidence type="ECO:0000256" key="15">
    <source>
        <dbReference type="SAM" id="MobiDB-lite"/>
    </source>
</evidence>
<dbReference type="PROSITE" id="PS50280">
    <property type="entry name" value="SET"/>
    <property type="match status" value="1"/>
</dbReference>
<dbReference type="InterPro" id="IPR050589">
    <property type="entry name" value="Ikaros_C2H2-ZF"/>
</dbReference>
<dbReference type="SMART" id="SM00355">
    <property type="entry name" value="ZnF_C2H2"/>
    <property type="match status" value="13"/>
</dbReference>
<dbReference type="FunFam" id="3.30.160.60:FF:002452">
    <property type="entry name" value="zinc finger protein 142 isoform X4"/>
    <property type="match status" value="1"/>
</dbReference>
<evidence type="ECO:0000256" key="6">
    <source>
        <dbReference type="ARBA" id="ARBA00022723"/>
    </source>
</evidence>
<dbReference type="EMBL" id="JAIWYP010000012">
    <property type="protein sequence ID" value="KAH3724835.1"/>
    <property type="molecule type" value="Genomic_DNA"/>
</dbReference>
<feature type="domain" description="C2H2-type" evidence="16">
    <location>
        <begin position="778"/>
        <end position="805"/>
    </location>
</feature>
<dbReference type="SUPFAM" id="SSF57667">
    <property type="entry name" value="beta-beta-alpha zinc fingers"/>
    <property type="match status" value="7"/>
</dbReference>
<evidence type="ECO:0000256" key="12">
    <source>
        <dbReference type="ARBA" id="ARBA00023163"/>
    </source>
</evidence>
<dbReference type="FunFam" id="3.30.160.60:FF:000508">
    <property type="entry name" value="Myeloid zinc finger 1"/>
    <property type="match status" value="1"/>
</dbReference>
<evidence type="ECO:0000256" key="3">
    <source>
        <dbReference type="ARBA" id="ARBA00022603"/>
    </source>
</evidence>
<evidence type="ECO:0000259" key="17">
    <source>
        <dbReference type="PROSITE" id="PS50280"/>
    </source>
</evidence>